<dbReference type="EMBL" id="CM008972">
    <property type="protein sequence ID" value="PNW76687.1"/>
    <property type="molecule type" value="Genomic_DNA"/>
</dbReference>
<feature type="region of interest" description="Disordered" evidence="7">
    <location>
        <begin position="307"/>
        <end position="331"/>
    </location>
</feature>
<protein>
    <submittedName>
        <fullName evidence="8">Uncharacterized protein</fullName>
    </submittedName>
</protein>
<keyword evidence="4" id="KW-0735">Signal-anchor</keyword>
<feature type="region of interest" description="Disordered" evidence="7">
    <location>
        <begin position="192"/>
        <end position="252"/>
    </location>
</feature>
<reference evidence="8 9" key="1">
    <citation type="journal article" date="2007" name="Science">
        <title>The Chlamydomonas genome reveals the evolution of key animal and plant functions.</title>
        <authorList>
            <person name="Merchant S.S."/>
            <person name="Prochnik S.E."/>
            <person name="Vallon O."/>
            <person name="Harris E.H."/>
            <person name="Karpowicz S.J."/>
            <person name="Witman G.B."/>
            <person name="Terry A."/>
            <person name="Salamov A."/>
            <person name="Fritz-Laylin L.K."/>
            <person name="Marechal-Drouard L."/>
            <person name="Marshall W.F."/>
            <person name="Qu L.H."/>
            <person name="Nelson D.R."/>
            <person name="Sanderfoot A.A."/>
            <person name="Spalding M.H."/>
            <person name="Kapitonov V.V."/>
            <person name="Ren Q."/>
            <person name="Ferris P."/>
            <person name="Lindquist E."/>
            <person name="Shapiro H."/>
            <person name="Lucas S.M."/>
            <person name="Grimwood J."/>
            <person name="Schmutz J."/>
            <person name="Cardol P."/>
            <person name="Cerutti H."/>
            <person name="Chanfreau G."/>
            <person name="Chen C.L."/>
            <person name="Cognat V."/>
            <person name="Croft M.T."/>
            <person name="Dent R."/>
            <person name="Dutcher S."/>
            <person name="Fernandez E."/>
            <person name="Fukuzawa H."/>
            <person name="Gonzalez-Ballester D."/>
            <person name="Gonzalez-Halphen D."/>
            <person name="Hallmann A."/>
            <person name="Hanikenne M."/>
            <person name="Hippler M."/>
            <person name="Inwood W."/>
            <person name="Jabbari K."/>
            <person name="Kalanon M."/>
            <person name="Kuras R."/>
            <person name="Lefebvre P.A."/>
            <person name="Lemaire S.D."/>
            <person name="Lobanov A.V."/>
            <person name="Lohr M."/>
            <person name="Manuell A."/>
            <person name="Meier I."/>
            <person name="Mets L."/>
            <person name="Mittag M."/>
            <person name="Mittelmeier T."/>
            <person name="Moroney J.V."/>
            <person name="Moseley J."/>
            <person name="Napoli C."/>
            <person name="Nedelcu A.M."/>
            <person name="Niyogi K."/>
            <person name="Novoselov S.V."/>
            <person name="Paulsen I.T."/>
            <person name="Pazour G."/>
            <person name="Purton S."/>
            <person name="Ral J.P."/>
            <person name="Riano-Pachon D.M."/>
            <person name="Riekhof W."/>
            <person name="Rymarquis L."/>
            <person name="Schroda M."/>
            <person name="Stern D."/>
            <person name="Umen J."/>
            <person name="Willows R."/>
            <person name="Wilson N."/>
            <person name="Zimmer S.L."/>
            <person name="Allmer J."/>
            <person name="Balk J."/>
            <person name="Bisova K."/>
            <person name="Chen C.J."/>
            <person name="Elias M."/>
            <person name="Gendler K."/>
            <person name="Hauser C."/>
            <person name="Lamb M.R."/>
            <person name="Ledford H."/>
            <person name="Long J.C."/>
            <person name="Minagawa J."/>
            <person name="Page M.D."/>
            <person name="Pan J."/>
            <person name="Pootakham W."/>
            <person name="Roje S."/>
            <person name="Rose A."/>
            <person name="Stahlberg E."/>
            <person name="Terauchi A.M."/>
            <person name="Yang P."/>
            <person name="Ball S."/>
            <person name="Bowler C."/>
            <person name="Dieckmann C.L."/>
            <person name="Gladyshev V.N."/>
            <person name="Green P."/>
            <person name="Jorgensen R."/>
            <person name="Mayfield S."/>
            <person name="Mueller-Roeber B."/>
            <person name="Rajamani S."/>
            <person name="Sayre R.T."/>
            <person name="Brokstein P."/>
            <person name="Dubchak I."/>
            <person name="Goodstein D."/>
            <person name="Hornick L."/>
            <person name="Huang Y.W."/>
            <person name="Jhaveri J."/>
            <person name="Luo Y."/>
            <person name="Martinez D."/>
            <person name="Ngau W.C."/>
            <person name="Otillar B."/>
            <person name="Poliakov A."/>
            <person name="Porter A."/>
            <person name="Szajkowski L."/>
            <person name="Werner G."/>
            <person name="Zhou K."/>
            <person name="Grigoriev I.V."/>
            <person name="Rokhsar D.S."/>
            <person name="Grossman A.R."/>
        </authorList>
    </citation>
    <scope>NUCLEOTIDE SEQUENCE [LARGE SCALE GENOMIC DNA]</scope>
    <source>
        <strain evidence="9">CC-503</strain>
    </source>
</reference>
<comment type="subcellular location">
    <subcellularLocation>
        <location evidence="1">Membrane</location>
        <topology evidence="1">Single-pass type II membrane protein</topology>
    </subcellularLocation>
</comment>
<dbReference type="AlphaFoldDB" id="A0A2K3D830"/>
<evidence type="ECO:0000313" key="8">
    <source>
        <dbReference type="EMBL" id="PNW76687.1"/>
    </source>
</evidence>
<comment type="similarity">
    <text evidence="2">Belongs to the glycosyltransferase 31 family. Beta3-Gal-T subfamily.</text>
</comment>
<feature type="compositionally biased region" description="Basic and acidic residues" evidence="7">
    <location>
        <begin position="227"/>
        <end position="237"/>
    </location>
</feature>
<keyword evidence="3" id="KW-0812">Transmembrane</keyword>
<dbReference type="PANTHER" id="PTHR23033">
    <property type="entry name" value="BETA1,3-GALACTOSYLTRANSFERASE"/>
    <property type="match status" value="1"/>
</dbReference>
<evidence type="ECO:0000256" key="6">
    <source>
        <dbReference type="ARBA" id="ARBA00023136"/>
    </source>
</evidence>
<feature type="region of interest" description="Disordered" evidence="7">
    <location>
        <begin position="1"/>
        <end position="23"/>
    </location>
</feature>
<evidence type="ECO:0000256" key="4">
    <source>
        <dbReference type="ARBA" id="ARBA00022968"/>
    </source>
</evidence>
<sequence length="529" mass="56035">MQLFHSDSGGSSSNGASGRDGGPVRVVYVLNDSSVAERLQQQAEAAAAAHGGAGASRRKSKSGRSSGDSSGSSHGSSSGSGHGSSSSSETYLYWPDRPDKRLPGDGRVAMAPWLAARAMDYKFKWLLYGDDDTLFFLDAVKEVLRDYDPELPYVVSDDIWHKNRRGLMEAPRCLPCHVSTAWREGVAAEAVAEWGQEQQQRRSRRRRGSRRRRRQRRRRQLLGGQEGEEKAAEGAEDVKEEEMDSMEGGGKGAAAAAAAAGGAGGGAGSGGRDPGRAVGLPYIGCPCTPQLACRYTLELLGLAGADDMEGEGEEEEEAGDTAAGGDAGAGGRQVWAPESGKWGFPPGYPTRCDFPVFNGGSGAFISVGAFKKVGFEEALKCFYDDTQALTSKPQSLKAMAHGDRMVSLCFWMHGLAPTDPGLALAPGRQELHPGGRVLDSEAIKLRGLHQLLSGQAPPQTLWSYIYAASSHVRHSNISALVTRQVAALAPGARYRAQALLQARGEWGRGALDEQVERGAGGDEEDGGGG</sequence>
<dbReference type="InterPro" id="IPR026050">
    <property type="entry name" value="C1GALT1/C1GALT1_chp1"/>
</dbReference>
<accession>A0A2K3D830</accession>
<dbReference type="PaxDb" id="3055-EDO98597"/>
<dbReference type="OMA" id="WRKEMAT"/>
<dbReference type="Gene3D" id="3.90.550.50">
    <property type="match status" value="1"/>
</dbReference>
<dbReference type="PANTHER" id="PTHR23033:SF50">
    <property type="entry name" value="HEXOSYLTRANSFERASE"/>
    <property type="match status" value="1"/>
</dbReference>
<keyword evidence="9" id="KW-1185">Reference proteome</keyword>
<dbReference type="OrthoDB" id="421979at2759"/>
<dbReference type="Proteomes" id="UP000006906">
    <property type="component" value="Chromosome 11"/>
</dbReference>
<evidence type="ECO:0000313" key="9">
    <source>
        <dbReference type="Proteomes" id="UP000006906"/>
    </source>
</evidence>
<feature type="region of interest" description="Disordered" evidence="7">
    <location>
        <begin position="41"/>
        <end position="92"/>
    </location>
</feature>
<feature type="compositionally biased region" description="Acidic residues" evidence="7">
    <location>
        <begin position="307"/>
        <end position="319"/>
    </location>
</feature>
<feature type="compositionally biased region" description="Low complexity" evidence="7">
    <location>
        <begin position="41"/>
        <end position="50"/>
    </location>
</feature>
<dbReference type="GeneID" id="5725084"/>
<evidence type="ECO:0000256" key="2">
    <source>
        <dbReference type="ARBA" id="ARBA00006462"/>
    </source>
</evidence>
<evidence type="ECO:0000256" key="7">
    <source>
        <dbReference type="SAM" id="MobiDB-lite"/>
    </source>
</evidence>
<keyword evidence="6" id="KW-0472">Membrane</keyword>
<feature type="compositionally biased region" description="Low complexity" evidence="7">
    <location>
        <begin position="63"/>
        <end position="88"/>
    </location>
</feature>
<keyword evidence="5" id="KW-1133">Transmembrane helix</keyword>
<feature type="compositionally biased region" description="Basic residues" evidence="7">
    <location>
        <begin position="201"/>
        <end position="220"/>
    </location>
</feature>
<gene>
    <name evidence="8" type="ORF">CHLRE_11g467750v5</name>
</gene>
<dbReference type="Gramene" id="PNW76687">
    <property type="protein sequence ID" value="PNW76687"/>
    <property type="gene ID" value="CHLRE_11g467750v5"/>
</dbReference>
<dbReference type="STRING" id="3055.A0A2K3D830"/>
<evidence type="ECO:0000256" key="3">
    <source>
        <dbReference type="ARBA" id="ARBA00022692"/>
    </source>
</evidence>
<dbReference type="RefSeq" id="XP_042919555.1">
    <property type="nucleotide sequence ID" value="XM_043067510.1"/>
</dbReference>
<name>A0A2K3D830_CHLRE</name>
<feature type="compositionally biased region" description="Low complexity" evidence="7">
    <location>
        <begin position="1"/>
        <end position="17"/>
    </location>
</feature>
<evidence type="ECO:0000256" key="1">
    <source>
        <dbReference type="ARBA" id="ARBA00004606"/>
    </source>
</evidence>
<dbReference type="GO" id="GO:0016020">
    <property type="term" value="C:membrane"/>
    <property type="evidence" value="ECO:0007669"/>
    <property type="project" value="UniProtKB-SubCell"/>
</dbReference>
<evidence type="ECO:0000256" key="5">
    <source>
        <dbReference type="ARBA" id="ARBA00022989"/>
    </source>
</evidence>
<dbReference type="InParanoid" id="A0A2K3D830"/>
<organism evidence="8 9">
    <name type="scientific">Chlamydomonas reinhardtii</name>
    <name type="common">Chlamydomonas smithii</name>
    <dbReference type="NCBI Taxonomy" id="3055"/>
    <lineage>
        <taxon>Eukaryota</taxon>
        <taxon>Viridiplantae</taxon>
        <taxon>Chlorophyta</taxon>
        <taxon>core chlorophytes</taxon>
        <taxon>Chlorophyceae</taxon>
        <taxon>CS clade</taxon>
        <taxon>Chlamydomonadales</taxon>
        <taxon>Chlamydomonadaceae</taxon>
        <taxon>Chlamydomonas</taxon>
    </lineage>
</organism>
<proteinExistence type="inferred from homology"/>
<dbReference type="KEGG" id="cre:CHLRE_11g467750v5"/>